<keyword evidence="2" id="KW-0732">Signal</keyword>
<protein>
    <submittedName>
        <fullName evidence="3">TolC family protein</fullName>
    </submittedName>
</protein>
<dbReference type="SUPFAM" id="SSF56954">
    <property type="entry name" value="Outer membrane efflux proteins (OEP)"/>
    <property type="match status" value="1"/>
</dbReference>
<sequence length="416" mass="46766">MLSHIRWRKAHRLLWLSCLISPIAFAEPTFDLKTLLDKAIAENPTMSVSKAQIEAAAAGITVARSFSNPDLEVMAGPARYRGVPTPGASERNYGVTLSQPLEFPGTRASRRELAEQQLTYAEKGIQTTSFDLRNLIKQAYLTVQLRQQVLEMFGANLNVLREIQTKIKRKVDVGEAARYELIKADTELLVAERDYASAQTRIDEAKAILRGMIGNMPDDFDIKPQPPVISTLPDIATLRQSAENNPYLQQLLTAKDSAEARLKLEKDLRFPGLTLKSDFTQDPDLNTFRVGVVVPLPVWNRREGQIAQAAAGIDEADANIKLQKQVLRKEIDSAYQRNVIASNQLKVFENGLLQQSEATLSRAEAAYKFGERGILEYLDAQRVNRDVRRDYLVAKFDYFFSVLQIERFIGSDLVQP</sequence>
<comment type="caution">
    <text evidence="3">The sequence shown here is derived from an EMBL/GenBank/DDBJ whole genome shotgun (WGS) entry which is preliminary data.</text>
</comment>
<dbReference type="Pfam" id="PF02321">
    <property type="entry name" value="OEP"/>
    <property type="match status" value="2"/>
</dbReference>
<gene>
    <name evidence="3" type="ORF">ACFQ2T_06630</name>
</gene>
<evidence type="ECO:0000256" key="1">
    <source>
        <dbReference type="ARBA" id="ARBA00007613"/>
    </source>
</evidence>
<dbReference type="PANTHER" id="PTHR30203:SF24">
    <property type="entry name" value="BLR4935 PROTEIN"/>
    <property type="match status" value="1"/>
</dbReference>
<feature type="signal peptide" evidence="2">
    <location>
        <begin position="1"/>
        <end position="26"/>
    </location>
</feature>
<dbReference type="EMBL" id="JBHTLN010000001">
    <property type="protein sequence ID" value="MFD1122170.1"/>
    <property type="molecule type" value="Genomic_DNA"/>
</dbReference>
<evidence type="ECO:0000313" key="3">
    <source>
        <dbReference type="EMBL" id="MFD1122170.1"/>
    </source>
</evidence>
<organism evidence="3 4">
    <name type="scientific">Methylophilus flavus</name>
    <dbReference type="NCBI Taxonomy" id="640084"/>
    <lineage>
        <taxon>Bacteria</taxon>
        <taxon>Pseudomonadati</taxon>
        <taxon>Pseudomonadota</taxon>
        <taxon>Betaproteobacteria</taxon>
        <taxon>Nitrosomonadales</taxon>
        <taxon>Methylophilaceae</taxon>
        <taxon>Methylophilus</taxon>
    </lineage>
</organism>
<comment type="similarity">
    <text evidence="1">Belongs to the outer membrane factor (OMF) (TC 1.B.17) family.</text>
</comment>
<dbReference type="Proteomes" id="UP001597206">
    <property type="component" value="Unassembled WGS sequence"/>
</dbReference>
<dbReference type="PANTHER" id="PTHR30203">
    <property type="entry name" value="OUTER MEMBRANE CATION EFFLUX PROTEIN"/>
    <property type="match status" value="1"/>
</dbReference>
<keyword evidence="4" id="KW-1185">Reference proteome</keyword>
<evidence type="ECO:0000313" key="4">
    <source>
        <dbReference type="Proteomes" id="UP001597206"/>
    </source>
</evidence>
<dbReference type="Gene3D" id="1.20.1600.10">
    <property type="entry name" value="Outer membrane efflux proteins (OEP)"/>
    <property type="match status" value="1"/>
</dbReference>
<feature type="chain" id="PRO_5045457990" evidence="2">
    <location>
        <begin position="27"/>
        <end position="416"/>
    </location>
</feature>
<dbReference type="InterPro" id="IPR010131">
    <property type="entry name" value="MdtP/NodT-like"/>
</dbReference>
<dbReference type="RefSeq" id="WP_379032162.1">
    <property type="nucleotide sequence ID" value="NZ_JBHTLN010000001.1"/>
</dbReference>
<accession>A0ABW3PD38</accession>
<dbReference type="InterPro" id="IPR003423">
    <property type="entry name" value="OMP_efflux"/>
</dbReference>
<name>A0ABW3PD38_9PROT</name>
<reference evidence="4" key="1">
    <citation type="journal article" date="2019" name="Int. J. Syst. Evol. Microbiol.">
        <title>The Global Catalogue of Microorganisms (GCM) 10K type strain sequencing project: providing services to taxonomists for standard genome sequencing and annotation.</title>
        <authorList>
            <consortium name="The Broad Institute Genomics Platform"/>
            <consortium name="The Broad Institute Genome Sequencing Center for Infectious Disease"/>
            <person name="Wu L."/>
            <person name="Ma J."/>
        </authorList>
    </citation>
    <scope>NUCLEOTIDE SEQUENCE [LARGE SCALE GENOMIC DNA]</scope>
    <source>
        <strain evidence="4">CCUG 58411</strain>
    </source>
</reference>
<evidence type="ECO:0000256" key="2">
    <source>
        <dbReference type="SAM" id="SignalP"/>
    </source>
</evidence>
<proteinExistence type="inferred from homology"/>